<keyword evidence="6 7" id="KW-0472">Membrane</keyword>
<evidence type="ECO:0000256" key="1">
    <source>
        <dbReference type="ARBA" id="ARBA00004429"/>
    </source>
</evidence>
<sequence>MPITANTLYRDSLNFFKHQLLNIVILSVLAALVTTLLEHVLMPDGEQLKLLVEIQDAFKESGNAGIKNFVEQLTPEEQLMFLRTAFGILFSNIFGDTLLTVSVLILISAISNGHQTNALQVSKLSLIQLPKMLLLMFICTLLVQIGHALMYIPGVLFSITFAFAPIFLLDKGKGVFASMQESWRLAFNNFRLLVPAVLLWLAIKLILVLGLSKLPDIALSSLNNLLSSILLIYLFRLYMLTKPQNQ</sequence>
<evidence type="ECO:0000256" key="3">
    <source>
        <dbReference type="ARBA" id="ARBA00022475"/>
    </source>
</evidence>
<evidence type="ECO:0000256" key="4">
    <source>
        <dbReference type="ARBA" id="ARBA00022692"/>
    </source>
</evidence>
<dbReference type="OrthoDB" id="6454524at2"/>
<dbReference type="NCBIfam" id="NF002774">
    <property type="entry name" value="PRK02868.1"/>
    <property type="match status" value="1"/>
</dbReference>
<evidence type="ECO:0000256" key="2">
    <source>
        <dbReference type="ARBA" id="ARBA00005633"/>
    </source>
</evidence>
<dbReference type="Proteomes" id="UP000665047">
    <property type="component" value="Chromosome"/>
</dbReference>
<comment type="similarity">
    <text evidence="2 7">Belongs to the UPF0259 family.</text>
</comment>
<feature type="transmembrane region" description="Helical" evidence="7">
    <location>
        <begin position="20"/>
        <end position="41"/>
    </location>
</feature>
<dbReference type="Proteomes" id="UP000225833">
    <property type="component" value="Unassembled WGS sequence"/>
</dbReference>
<evidence type="ECO:0000256" key="6">
    <source>
        <dbReference type="ARBA" id="ARBA00023136"/>
    </source>
</evidence>
<dbReference type="Pfam" id="PF06790">
    <property type="entry name" value="UPF0259"/>
    <property type="match status" value="1"/>
</dbReference>
<dbReference type="HAMAP" id="MF_01067">
    <property type="entry name" value="UPF0259"/>
    <property type="match status" value="1"/>
</dbReference>
<feature type="transmembrane region" description="Helical" evidence="7">
    <location>
        <begin position="124"/>
        <end position="143"/>
    </location>
</feature>
<feature type="transmembrane region" description="Helical" evidence="7">
    <location>
        <begin position="217"/>
        <end position="238"/>
    </location>
</feature>
<dbReference type="EMBL" id="NIBS01000004">
    <property type="protein sequence ID" value="PHM28653.1"/>
    <property type="molecule type" value="Genomic_DNA"/>
</dbReference>
<gene>
    <name evidence="9" type="ORF">HGO23_09650</name>
    <name evidence="8" type="ORF">Xbud_01249</name>
</gene>
<dbReference type="EMBL" id="CP072455">
    <property type="protein sequence ID" value="QTL41532.1"/>
    <property type="molecule type" value="Genomic_DNA"/>
</dbReference>
<evidence type="ECO:0000313" key="10">
    <source>
        <dbReference type="Proteomes" id="UP000225833"/>
    </source>
</evidence>
<feature type="transmembrane region" description="Helical" evidence="7">
    <location>
        <begin position="190"/>
        <end position="211"/>
    </location>
</feature>
<protein>
    <recommendedName>
        <fullName evidence="7">UPF0259 membrane protein HGO23_09650</fullName>
    </recommendedName>
</protein>
<evidence type="ECO:0000313" key="8">
    <source>
        <dbReference type="EMBL" id="PHM28653.1"/>
    </source>
</evidence>
<dbReference type="AlphaFoldDB" id="A0A2D0J2N4"/>
<dbReference type="RefSeq" id="WP_099135234.1">
    <property type="nucleotide sequence ID" value="NZ_CAWNNJ010000108.1"/>
</dbReference>
<evidence type="ECO:0000256" key="7">
    <source>
        <dbReference type="HAMAP-Rule" id="MF_01067"/>
    </source>
</evidence>
<keyword evidence="5 7" id="KW-1133">Transmembrane helix</keyword>
<feature type="transmembrane region" description="Helical" evidence="7">
    <location>
        <begin position="85"/>
        <end position="112"/>
    </location>
</feature>
<dbReference type="InterPro" id="IPR009627">
    <property type="entry name" value="UPF0259"/>
</dbReference>
<keyword evidence="11" id="KW-1185">Reference proteome</keyword>
<evidence type="ECO:0000256" key="5">
    <source>
        <dbReference type="ARBA" id="ARBA00022989"/>
    </source>
</evidence>
<name>A0A2D0J2N4_XENBU</name>
<accession>A0A2D0J2N4</accession>
<comment type="subcellular location">
    <subcellularLocation>
        <location evidence="1">Cell inner membrane</location>
        <topology evidence="1">Multi-pass membrane protein</topology>
    </subcellularLocation>
    <subcellularLocation>
        <location evidence="7">Cell membrane</location>
        <topology evidence="7">Multi-pass membrane protein</topology>
    </subcellularLocation>
</comment>
<reference evidence="8 10" key="1">
    <citation type="journal article" date="2017" name="Nat. Microbiol.">
        <title>Natural product diversity associated with the nematode symbionts Photorhabdus and Xenorhabdus.</title>
        <authorList>
            <person name="Tobias N.J."/>
            <person name="Wolff H."/>
            <person name="Djahanschiri B."/>
            <person name="Grundmann F."/>
            <person name="Kronenwerth M."/>
            <person name="Shi Y.M."/>
            <person name="Simonyi S."/>
            <person name="Grun P."/>
            <person name="Shapiro-Ilan D."/>
            <person name="Pidot S.J."/>
            <person name="Stinear T.P."/>
            <person name="Ebersberger I."/>
            <person name="Bode H.B."/>
        </authorList>
    </citation>
    <scope>NUCLEOTIDE SEQUENCE [LARGE SCALE GENOMIC DNA]</scope>
    <source>
        <strain evidence="8 10">DSM 16342</strain>
    </source>
</reference>
<keyword evidence="3 7" id="KW-1003">Cell membrane</keyword>
<dbReference type="GO" id="GO:0005886">
    <property type="term" value="C:plasma membrane"/>
    <property type="evidence" value="ECO:0007669"/>
    <property type="project" value="UniProtKB-SubCell"/>
</dbReference>
<reference evidence="9 11" key="2">
    <citation type="submission" date="2021-03" db="EMBL/GenBank/DDBJ databases">
        <title>Complete Genome Sequence Data of Xenorhabdus budapestensis strain C72, a Candidate Biological Control Agent, from China.</title>
        <authorList>
            <person name="LI B."/>
            <person name="WANG S."/>
            <person name="QIU D."/>
        </authorList>
    </citation>
    <scope>NUCLEOTIDE SEQUENCE [LARGE SCALE GENOMIC DNA]</scope>
    <source>
        <strain evidence="9 11">C-7-2</strain>
    </source>
</reference>
<proteinExistence type="inferred from homology"/>
<evidence type="ECO:0000313" key="9">
    <source>
        <dbReference type="EMBL" id="QTL41532.1"/>
    </source>
</evidence>
<keyword evidence="4 7" id="KW-0812">Transmembrane</keyword>
<evidence type="ECO:0000313" key="11">
    <source>
        <dbReference type="Proteomes" id="UP000665047"/>
    </source>
</evidence>
<organism evidence="8 10">
    <name type="scientific">Xenorhabdus budapestensis</name>
    <dbReference type="NCBI Taxonomy" id="290110"/>
    <lineage>
        <taxon>Bacteria</taxon>
        <taxon>Pseudomonadati</taxon>
        <taxon>Pseudomonadota</taxon>
        <taxon>Gammaproteobacteria</taxon>
        <taxon>Enterobacterales</taxon>
        <taxon>Morganellaceae</taxon>
        <taxon>Xenorhabdus</taxon>
    </lineage>
</organism>
<feature type="transmembrane region" description="Helical" evidence="7">
    <location>
        <begin position="149"/>
        <end position="169"/>
    </location>
</feature>